<dbReference type="Proteomes" id="UP000238762">
    <property type="component" value="Unassembled WGS sequence"/>
</dbReference>
<reference evidence="3 4" key="1">
    <citation type="submission" date="2018-02" db="EMBL/GenBank/DDBJ databases">
        <authorList>
            <person name="Cohen D.B."/>
            <person name="Kent A.D."/>
        </authorList>
    </citation>
    <scope>NUCLEOTIDE SEQUENCE [LARGE SCALE GENOMIC DNA]</scope>
    <source>
        <strain evidence="3 4">CCAP 1448/3</strain>
    </source>
</reference>
<dbReference type="OrthoDB" id="417673at2"/>
<keyword evidence="2" id="KW-0732">Signal</keyword>
<reference evidence="3 4" key="2">
    <citation type="submission" date="2018-03" db="EMBL/GenBank/DDBJ databases">
        <title>The ancient ancestry and fast evolution of plastids.</title>
        <authorList>
            <person name="Moore K.R."/>
            <person name="Magnabosco C."/>
            <person name="Momper L."/>
            <person name="Gold D.A."/>
            <person name="Bosak T."/>
            <person name="Fournier G.P."/>
        </authorList>
    </citation>
    <scope>NUCLEOTIDE SEQUENCE [LARGE SCALE GENOMIC DNA]</scope>
    <source>
        <strain evidence="3 4">CCAP 1448/3</strain>
    </source>
</reference>
<feature type="region of interest" description="Disordered" evidence="1">
    <location>
        <begin position="68"/>
        <end position="120"/>
    </location>
</feature>
<feature type="compositionally biased region" description="Low complexity" evidence="1">
    <location>
        <begin position="235"/>
        <end position="251"/>
    </location>
</feature>
<feature type="region of interest" description="Disordered" evidence="1">
    <location>
        <begin position="232"/>
        <end position="255"/>
    </location>
</feature>
<accession>A0A2T1BYB8</accession>
<sequence>MKAVWHGLKIVAIATIFNSLATSPIFASTEIFGQSGTDGINGRPGRNGISAPEKIIQATGQPQTVELLGTDGENGESGTSGDSASQCQQPRLRANNVCGAKGGSGGDGGDGGKGGNGGSTTIYFDKLPQLKNITLRNRGGRGGVGGQAGNAGYGCNCTRGDWIISYCDWVLMSQALNVANAPWTGVQRHRFLCSGDSFYDERNNRPEVPQGNQNYRYGWKYLGLSDRRRYTCDNGQSGSQGRQGQDGQTGSYGQVSLVRGDNIPQEQVSYSDRPSALSGKTISLLKNNWLEKTGLSSLLSFGSDVPNSYRILQTVRGNFKVLWQTKKTFAELGDPEIKGTIVSSGDLDLDIPGTLEYKVTGSSQQRLLTVSGGIDPKRLARLKFEGFNRFVDPRNFTLLDEANLISELKGVRLTVTVSHPDLGSQTVSYAVTPQSLKTEGLSVQGRFYQVSLGNNFERLVPPGQRVKYHIELNQITCAGVTYTSGMRFDYKVGMVDFNPQVEYY</sequence>
<comment type="caution">
    <text evidence="3">The sequence shown here is derived from an EMBL/GenBank/DDBJ whole genome shotgun (WGS) entry which is preliminary data.</text>
</comment>
<feature type="chain" id="PRO_5015666616" description="Collagen-like protein" evidence="2">
    <location>
        <begin position="28"/>
        <end position="504"/>
    </location>
</feature>
<organism evidence="3 4">
    <name type="scientific">Merismopedia glauca CCAP 1448/3</name>
    <dbReference type="NCBI Taxonomy" id="1296344"/>
    <lineage>
        <taxon>Bacteria</taxon>
        <taxon>Bacillati</taxon>
        <taxon>Cyanobacteriota</taxon>
        <taxon>Cyanophyceae</taxon>
        <taxon>Synechococcales</taxon>
        <taxon>Merismopediaceae</taxon>
        <taxon>Merismopedia</taxon>
    </lineage>
</organism>
<evidence type="ECO:0000256" key="2">
    <source>
        <dbReference type="SAM" id="SignalP"/>
    </source>
</evidence>
<feature type="signal peptide" evidence="2">
    <location>
        <begin position="1"/>
        <end position="27"/>
    </location>
</feature>
<dbReference type="EMBL" id="PVWJ01000137">
    <property type="protein sequence ID" value="PSB01026.1"/>
    <property type="molecule type" value="Genomic_DNA"/>
</dbReference>
<evidence type="ECO:0000313" key="4">
    <source>
        <dbReference type="Proteomes" id="UP000238762"/>
    </source>
</evidence>
<feature type="compositionally biased region" description="Polar residues" evidence="1">
    <location>
        <begin position="76"/>
        <end position="89"/>
    </location>
</feature>
<evidence type="ECO:0008006" key="5">
    <source>
        <dbReference type="Google" id="ProtNLM"/>
    </source>
</evidence>
<gene>
    <name evidence="3" type="ORF">C7B64_20475</name>
</gene>
<keyword evidence="4" id="KW-1185">Reference proteome</keyword>
<dbReference type="AlphaFoldDB" id="A0A2T1BYB8"/>
<feature type="compositionally biased region" description="Gly residues" evidence="1">
    <location>
        <begin position="100"/>
        <end position="118"/>
    </location>
</feature>
<protein>
    <recommendedName>
        <fullName evidence="5">Collagen-like protein</fullName>
    </recommendedName>
</protein>
<dbReference type="RefSeq" id="WP_106290850.1">
    <property type="nucleotide sequence ID" value="NZ_CAWNTC010000171.1"/>
</dbReference>
<proteinExistence type="predicted"/>
<evidence type="ECO:0000313" key="3">
    <source>
        <dbReference type="EMBL" id="PSB01026.1"/>
    </source>
</evidence>
<name>A0A2T1BYB8_9CYAN</name>
<evidence type="ECO:0000256" key="1">
    <source>
        <dbReference type="SAM" id="MobiDB-lite"/>
    </source>
</evidence>